<evidence type="ECO:0000313" key="3">
    <source>
        <dbReference type="Proteomes" id="UP000554766"/>
    </source>
</evidence>
<keyword evidence="1" id="KW-0812">Transmembrane</keyword>
<organism evidence="2 3">
    <name type="scientific">Pyrobaculum arsenaticum</name>
    <dbReference type="NCBI Taxonomy" id="121277"/>
    <lineage>
        <taxon>Archaea</taxon>
        <taxon>Thermoproteota</taxon>
        <taxon>Thermoprotei</taxon>
        <taxon>Thermoproteales</taxon>
        <taxon>Thermoproteaceae</taxon>
        <taxon>Pyrobaculum</taxon>
    </lineage>
</organism>
<comment type="caution">
    <text evidence="2">The sequence shown here is derived from an EMBL/GenBank/DDBJ whole genome shotgun (WGS) entry which is preliminary data.</text>
</comment>
<protein>
    <recommendedName>
        <fullName evidence="4">Cobalt transport protein</fullName>
    </recommendedName>
</protein>
<dbReference type="RefSeq" id="WP_011900763.1">
    <property type="nucleotide sequence ID" value="NZ_JAAVJF010000002.1"/>
</dbReference>
<feature type="transmembrane region" description="Helical" evidence="1">
    <location>
        <begin position="63"/>
        <end position="85"/>
    </location>
</feature>
<evidence type="ECO:0000313" key="2">
    <source>
        <dbReference type="EMBL" id="NYR15424.1"/>
    </source>
</evidence>
<keyword evidence="3" id="KW-1185">Reference proteome</keyword>
<dbReference type="Proteomes" id="UP000554766">
    <property type="component" value="Unassembled WGS sequence"/>
</dbReference>
<dbReference type="GeneID" id="5054474"/>
<dbReference type="EMBL" id="JAAVJF010000002">
    <property type="protein sequence ID" value="NYR15424.1"/>
    <property type="molecule type" value="Genomic_DNA"/>
</dbReference>
<evidence type="ECO:0008006" key="4">
    <source>
        <dbReference type="Google" id="ProtNLM"/>
    </source>
</evidence>
<feature type="transmembrane region" description="Helical" evidence="1">
    <location>
        <begin position="25"/>
        <end position="51"/>
    </location>
</feature>
<gene>
    <name evidence="2" type="ORF">HC235_05560</name>
</gene>
<name>A0A7L4P9Y2_9CREN</name>
<keyword evidence="1" id="KW-0472">Membrane</keyword>
<keyword evidence="1" id="KW-1133">Transmembrane helix</keyword>
<dbReference type="OMA" id="TRYREIY"/>
<proteinExistence type="predicted"/>
<evidence type="ECO:0000256" key="1">
    <source>
        <dbReference type="SAM" id="Phobius"/>
    </source>
</evidence>
<feature type="transmembrane region" description="Helical" evidence="1">
    <location>
        <begin position="121"/>
        <end position="138"/>
    </location>
</feature>
<accession>A0A7L4P9Y2</accession>
<sequence length="217" mass="23302">MTFLSEIQSFLLSVSKERWEPASPISLGLAATAVALYAFKADLYSMMFALGISAAAAWRRAGIVLRISAATAAFTAFVYALGLLLARGFLPQEALPTLYRAVSSAALLGAFVAMRGFTPAILSLTCLGFNGAVIVAMLKSVLLAPNALDTAVSAYKALRGRLDLQGGAFAAVYMLRRIETRYREIYTVSTMLTPLCRLKPSLSDVTFIVAIVAWLFV</sequence>
<dbReference type="AlphaFoldDB" id="A0A7L4P9Y2"/>
<reference evidence="2 3" key="1">
    <citation type="journal article" date="2020" name="Nat. Commun.">
        <title>The structures of two archaeal type IV pili illuminate evolutionary relationships.</title>
        <authorList>
            <person name="Wang F."/>
            <person name="Baquero D.P."/>
            <person name="Su Z."/>
            <person name="Beltran L.C."/>
            <person name="Prangishvili D."/>
            <person name="Krupovic M."/>
            <person name="Egelman E.H."/>
        </authorList>
    </citation>
    <scope>NUCLEOTIDE SEQUENCE [LARGE SCALE GENOMIC DNA]</scope>
    <source>
        <strain evidence="2 3">2GA</strain>
    </source>
</reference>